<keyword evidence="5" id="KW-1185">Reference proteome</keyword>
<organism evidence="4 5">
    <name type="scientific">Gossypium australe</name>
    <dbReference type="NCBI Taxonomy" id="47621"/>
    <lineage>
        <taxon>Eukaryota</taxon>
        <taxon>Viridiplantae</taxon>
        <taxon>Streptophyta</taxon>
        <taxon>Embryophyta</taxon>
        <taxon>Tracheophyta</taxon>
        <taxon>Spermatophyta</taxon>
        <taxon>Magnoliopsida</taxon>
        <taxon>eudicotyledons</taxon>
        <taxon>Gunneridae</taxon>
        <taxon>Pentapetalae</taxon>
        <taxon>rosids</taxon>
        <taxon>malvids</taxon>
        <taxon>Malvales</taxon>
        <taxon>Malvaceae</taxon>
        <taxon>Malvoideae</taxon>
        <taxon>Gossypium</taxon>
    </lineage>
</organism>
<proteinExistence type="predicted"/>
<dbReference type="EMBL" id="SMMG02000002">
    <property type="protein sequence ID" value="KAA3484853.1"/>
    <property type="molecule type" value="Genomic_DNA"/>
</dbReference>
<dbReference type="InterPro" id="IPR043128">
    <property type="entry name" value="Rev_trsase/Diguanyl_cyclase"/>
</dbReference>
<dbReference type="AlphaFoldDB" id="A0A5B6WTN1"/>
<dbReference type="InterPro" id="IPR043502">
    <property type="entry name" value="DNA/RNA_pol_sf"/>
</dbReference>
<evidence type="ECO:0000256" key="1">
    <source>
        <dbReference type="ARBA" id="ARBA00023268"/>
    </source>
</evidence>
<dbReference type="GO" id="GO:0003824">
    <property type="term" value="F:catalytic activity"/>
    <property type="evidence" value="ECO:0007669"/>
    <property type="project" value="UniProtKB-KW"/>
</dbReference>
<name>A0A5B6WTN1_9ROSI</name>
<dbReference type="FunFam" id="1.10.340.70:FF:000001">
    <property type="entry name" value="Retrovirus-related Pol polyprotein from transposon gypsy-like Protein"/>
    <property type="match status" value="1"/>
</dbReference>
<comment type="caution">
    <text evidence="4">The sequence shown here is derived from an EMBL/GenBank/DDBJ whole genome shotgun (WGS) entry which is preliminary data.</text>
</comment>
<feature type="domain" description="Integrase zinc-binding" evidence="3">
    <location>
        <begin position="107"/>
        <end position="164"/>
    </location>
</feature>
<dbReference type="Proteomes" id="UP000325315">
    <property type="component" value="Unassembled WGS sequence"/>
</dbReference>
<evidence type="ECO:0000259" key="2">
    <source>
        <dbReference type="Pfam" id="PF17919"/>
    </source>
</evidence>
<sequence length="173" mass="19737">MIGTLLTKLLPKDVKFERSEKCQQNFEQLKTLLTEAPVLVQPKSGKEFIVYSDVSLNGLGCVLVKLLELLKVYELVIDYHPSKANVVADALSRKSLCALDRICVPKNSELIQLILNEAHNNRLTVHPGSIKMYNDLKQFYWWHGMKRDISDFVSKCLVCQQVKVEHQVPSDLL</sequence>
<dbReference type="PANTHER" id="PTHR37984">
    <property type="entry name" value="PROTEIN CBG26694"/>
    <property type="match status" value="1"/>
</dbReference>
<dbReference type="Gene3D" id="1.10.340.70">
    <property type="match status" value="1"/>
</dbReference>
<dbReference type="PANTHER" id="PTHR37984:SF5">
    <property type="entry name" value="PROTEIN NYNRIN-LIKE"/>
    <property type="match status" value="1"/>
</dbReference>
<gene>
    <name evidence="4" type="ORF">EPI10_006908</name>
</gene>
<dbReference type="Gene3D" id="3.30.70.270">
    <property type="match status" value="1"/>
</dbReference>
<keyword evidence="1" id="KW-0511">Multifunctional enzyme</keyword>
<protein>
    <submittedName>
        <fullName evidence="4">Retrotransposable element Tf2</fullName>
    </submittedName>
</protein>
<dbReference type="Pfam" id="PF17921">
    <property type="entry name" value="Integrase_H2C2"/>
    <property type="match status" value="1"/>
</dbReference>
<dbReference type="OrthoDB" id="111931at2759"/>
<dbReference type="InterPro" id="IPR041588">
    <property type="entry name" value="Integrase_H2C2"/>
</dbReference>
<dbReference type="InterPro" id="IPR041577">
    <property type="entry name" value="RT_RNaseH_2"/>
</dbReference>
<feature type="domain" description="Reverse transcriptase/retrotransposon-derived protein RNase H-like" evidence="2">
    <location>
        <begin position="20"/>
        <end position="65"/>
    </location>
</feature>
<evidence type="ECO:0000313" key="5">
    <source>
        <dbReference type="Proteomes" id="UP000325315"/>
    </source>
</evidence>
<dbReference type="InterPro" id="IPR050951">
    <property type="entry name" value="Retrovirus_Pol_polyprotein"/>
</dbReference>
<dbReference type="Pfam" id="PF17919">
    <property type="entry name" value="RT_RNaseH_2"/>
    <property type="match status" value="1"/>
</dbReference>
<dbReference type="SUPFAM" id="SSF56672">
    <property type="entry name" value="DNA/RNA polymerases"/>
    <property type="match status" value="1"/>
</dbReference>
<evidence type="ECO:0000259" key="3">
    <source>
        <dbReference type="Pfam" id="PF17921"/>
    </source>
</evidence>
<evidence type="ECO:0000313" key="4">
    <source>
        <dbReference type="EMBL" id="KAA3484853.1"/>
    </source>
</evidence>
<reference evidence="5" key="1">
    <citation type="journal article" date="2019" name="Plant Biotechnol. J.">
        <title>Genome sequencing of the Australian wild diploid species Gossypium australe highlights disease resistance and delayed gland morphogenesis.</title>
        <authorList>
            <person name="Cai Y."/>
            <person name="Cai X."/>
            <person name="Wang Q."/>
            <person name="Wang P."/>
            <person name="Zhang Y."/>
            <person name="Cai C."/>
            <person name="Xu Y."/>
            <person name="Wang K."/>
            <person name="Zhou Z."/>
            <person name="Wang C."/>
            <person name="Geng S."/>
            <person name="Li B."/>
            <person name="Dong Q."/>
            <person name="Hou Y."/>
            <person name="Wang H."/>
            <person name="Ai P."/>
            <person name="Liu Z."/>
            <person name="Yi F."/>
            <person name="Sun M."/>
            <person name="An G."/>
            <person name="Cheng J."/>
            <person name="Zhang Y."/>
            <person name="Shi Q."/>
            <person name="Xie Y."/>
            <person name="Shi X."/>
            <person name="Chang Y."/>
            <person name="Huang F."/>
            <person name="Chen Y."/>
            <person name="Hong S."/>
            <person name="Mi L."/>
            <person name="Sun Q."/>
            <person name="Zhang L."/>
            <person name="Zhou B."/>
            <person name="Peng R."/>
            <person name="Zhang X."/>
            <person name="Liu F."/>
        </authorList>
    </citation>
    <scope>NUCLEOTIDE SEQUENCE [LARGE SCALE GENOMIC DNA]</scope>
    <source>
        <strain evidence="5">cv. PA1801</strain>
    </source>
</reference>
<accession>A0A5B6WTN1</accession>